<evidence type="ECO:0000256" key="3">
    <source>
        <dbReference type="SAM" id="MobiDB-lite"/>
    </source>
</evidence>
<evidence type="ECO:0000256" key="1">
    <source>
        <dbReference type="ARBA" id="ARBA00022737"/>
    </source>
</evidence>
<evidence type="ECO:0000256" key="2">
    <source>
        <dbReference type="PROSITE-ProRule" id="PRU00708"/>
    </source>
</evidence>
<accession>A0AA38PJ58</accession>
<proteinExistence type="predicted"/>
<dbReference type="PROSITE" id="PS51375">
    <property type="entry name" value="PPR"/>
    <property type="match status" value="1"/>
</dbReference>
<dbReference type="GO" id="GO:0003729">
    <property type="term" value="F:mRNA binding"/>
    <property type="evidence" value="ECO:0007669"/>
    <property type="project" value="TreeGrafter"/>
</dbReference>
<dbReference type="AlphaFoldDB" id="A0AA38PJ58"/>
<dbReference type="NCBIfam" id="TIGR00756">
    <property type="entry name" value="PPR"/>
    <property type="match status" value="1"/>
</dbReference>
<keyword evidence="5" id="KW-1185">Reference proteome</keyword>
<reference evidence="4" key="1">
    <citation type="submission" date="2022-08" db="EMBL/GenBank/DDBJ databases">
        <authorList>
            <consortium name="DOE Joint Genome Institute"/>
            <person name="Min B."/>
            <person name="Riley R."/>
            <person name="Sierra-Patev S."/>
            <person name="Naranjo-Ortiz M."/>
            <person name="Looney B."/>
            <person name="Konkel Z."/>
            <person name="Slot J.C."/>
            <person name="Sakamoto Y."/>
            <person name="Steenwyk J.L."/>
            <person name="Rokas A."/>
            <person name="Carro J."/>
            <person name="Camarero S."/>
            <person name="Ferreira P."/>
            <person name="Molpeceres G."/>
            <person name="Ruiz-Duenas F.J."/>
            <person name="Serrano A."/>
            <person name="Henrissat B."/>
            <person name="Drula E."/>
            <person name="Hughes K.W."/>
            <person name="Mata J.L."/>
            <person name="Ishikawa N.K."/>
            <person name="Vargas-Isla R."/>
            <person name="Ushijima S."/>
            <person name="Smith C.A."/>
            <person name="Ahrendt S."/>
            <person name="Andreopoulos W."/>
            <person name="He G."/>
            <person name="Labutti K."/>
            <person name="Lipzen A."/>
            <person name="Ng V."/>
            <person name="Sandor L."/>
            <person name="Barry K."/>
            <person name="Martinez A.T."/>
            <person name="Xiao Y."/>
            <person name="Gibbons J.G."/>
            <person name="Terashima K."/>
            <person name="Hibbett D.S."/>
            <person name="Grigoriev I.V."/>
        </authorList>
    </citation>
    <scope>NUCLEOTIDE SEQUENCE</scope>
    <source>
        <strain evidence="4">TFB9207</strain>
    </source>
</reference>
<protein>
    <submittedName>
        <fullName evidence="4">Pentatricopeptide repeat-containing protein</fullName>
    </submittedName>
</protein>
<feature type="non-terminal residue" evidence="4">
    <location>
        <position position="622"/>
    </location>
</feature>
<dbReference type="InterPro" id="IPR011990">
    <property type="entry name" value="TPR-like_helical_dom_sf"/>
</dbReference>
<dbReference type="Pfam" id="PF13041">
    <property type="entry name" value="PPR_2"/>
    <property type="match status" value="1"/>
</dbReference>
<dbReference type="Gene3D" id="1.25.40.10">
    <property type="entry name" value="Tetratricopeptide repeat domain"/>
    <property type="match status" value="1"/>
</dbReference>
<comment type="caution">
    <text evidence="4">The sequence shown here is derived from an EMBL/GenBank/DDBJ whole genome shotgun (WGS) entry which is preliminary data.</text>
</comment>
<dbReference type="Proteomes" id="UP001163846">
    <property type="component" value="Unassembled WGS sequence"/>
</dbReference>
<evidence type="ECO:0000313" key="5">
    <source>
        <dbReference type="Proteomes" id="UP001163846"/>
    </source>
</evidence>
<evidence type="ECO:0000313" key="4">
    <source>
        <dbReference type="EMBL" id="KAJ3843671.1"/>
    </source>
</evidence>
<name>A0AA38PJ58_9AGAR</name>
<dbReference type="InterPro" id="IPR051240">
    <property type="entry name" value="Mito_RNA-Proc/Resp"/>
</dbReference>
<gene>
    <name evidence="4" type="ORF">F5878DRAFT_553619</name>
</gene>
<keyword evidence="1" id="KW-0677">Repeat</keyword>
<feature type="region of interest" description="Disordered" evidence="3">
    <location>
        <begin position="599"/>
        <end position="622"/>
    </location>
</feature>
<sequence>MALFSRPSARTFTIVVPSRSLRTQASTVGRPHGSFEPHAPRIRSSKKSSSPTEKPITQYRSKYFDPSSKNTKADGKVLLEPHILSARLKKLCDGGQIDTAVAMLKNSPLDAQNVPVWNTLIWECLKAERFRLAYELYTDMKRRGHRPNTRTFQTLMNGLSRIEDWESHTKQLVHAHSIHQAFMRHTDAVKKHDSSSAELSLTPVAAYIKILGAVGLHQEIFDVFYSMDTEGPCAPDHVLLTAMFQALSLKPNTDTGDFIQNAATAKLLWNLTLKASRRSKFQIDGFLVSSAILALARGRAVDQDFAFDLVEKYFGLVAPDGTNGIDASATSKETKDTSTIPLQPQSFAAILTLCRNSSRPLHAINFFGAVLQRPESRGGPSIIDRAHVEQVLQSLIAVDIPSSSEKALELVEWMLAQEIKLPSSVATKIRPTYTTYNLLVSQICRLENNWRVAAKAFDLMTGYHCHDFMDGMEESRPRLDHRSFGKNIPPTAEILSSMMRIAIGSQNRANIRQALRLIHHVGIQSLMQPSHALESRKASKEKHFYVSKLAQGVLEGIEILYSSDTPSDRPRDHDILRWKSLRAEVKEILSRREAERDFIPSIRQKPVRNSDDGRGQMKRLSS</sequence>
<organism evidence="4 5">
    <name type="scientific">Lentinula raphanica</name>
    <dbReference type="NCBI Taxonomy" id="153919"/>
    <lineage>
        <taxon>Eukaryota</taxon>
        <taxon>Fungi</taxon>
        <taxon>Dikarya</taxon>
        <taxon>Basidiomycota</taxon>
        <taxon>Agaricomycotina</taxon>
        <taxon>Agaricomycetes</taxon>
        <taxon>Agaricomycetidae</taxon>
        <taxon>Agaricales</taxon>
        <taxon>Marasmiineae</taxon>
        <taxon>Omphalotaceae</taxon>
        <taxon>Lentinula</taxon>
    </lineage>
</organism>
<feature type="repeat" description="PPR" evidence="2">
    <location>
        <begin position="113"/>
        <end position="147"/>
    </location>
</feature>
<dbReference type="EMBL" id="MU805970">
    <property type="protein sequence ID" value="KAJ3843671.1"/>
    <property type="molecule type" value="Genomic_DNA"/>
</dbReference>
<feature type="region of interest" description="Disordered" evidence="3">
    <location>
        <begin position="23"/>
        <end position="70"/>
    </location>
</feature>
<dbReference type="PANTHER" id="PTHR47933">
    <property type="entry name" value="PENTATRICOPEPTIDE REPEAT-CONTAINING PROTEIN 1, MITOCHONDRIAL"/>
    <property type="match status" value="1"/>
</dbReference>
<dbReference type="InterPro" id="IPR002885">
    <property type="entry name" value="PPR_rpt"/>
</dbReference>